<evidence type="ECO:0000313" key="13">
    <source>
        <dbReference type="Proteomes" id="UP000199701"/>
    </source>
</evidence>
<dbReference type="STRING" id="99656.SAMN05421659_107157"/>
<dbReference type="FunFam" id="1.20.1560.10:FF:000011">
    <property type="entry name" value="Multidrug ABC transporter ATP-binding protein"/>
    <property type="match status" value="1"/>
</dbReference>
<keyword evidence="13" id="KW-1185">Reference proteome</keyword>
<evidence type="ECO:0000259" key="11">
    <source>
        <dbReference type="PROSITE" id="PS50929"/>
    </source>
</evidence>
<dbReference type="CDD" id="cd03254">
    <property type="entry name" value="ABCC_Glucan_exporter_like"/>
    <property type="match status" value="1"/>
</dbReference>
<dbReference type="AlphaFoldDB" id="A0A1I0QBL2"/>
<feature type="transmembrane region" description="Helical" evidence="9">
    <location>
        <begin position="171"/>
        <end position="189"/>
    </location>
</feature>
<gene>
    <name evidence="12" type="ORF">SAMN05421659_107157</name>
</gene>
<evidence type="ECO:0000259" key="10">
    <source>
        <dbReference type="PROSITE" id="PS50893"/>
    </source>
</evidence>
<proteinExistence type="predicted"/>
<evidence type="ECO:0000256" key="7">
    <source>
        <dbReference type="ARBA" id="ARBA00022989"/>
    </source>
</evidence>
<keyword evidence="3" id="KW-1003">Cell membrane</keyword>
<comment type="subcellular location">
    <subcellularLocation>
        <location evidence="1">Cell membrane</location>
        <topology evidence="1">Multi-pass membrane protein</topology>
    </subcellularLocation>
</comment>
<keyword evidence="6 12" id="KW-0067">ATP-binding</keyword>
<dbReference type="PROSITE" id="PS50929">
    <property type="entry name" value="ABC_TM1F"/>
    <property type="match status" value="1"/>
</dbReference>
<accession>A0A1I0QBL2</accession>
<dbReference type="InterPro" id="IPR003439">
    <property type="entry name" value="ABC_transporter-like_ATP-bd"/>
</dbReference>
<feature type="domain" description="ABC transporter" evidence="10">
    <location>
        <begin position="372"/>
        <end position="606"/>
    </location>
</feature>
<dbReference type="Gene3D" id="3.40.50.300">
    <property type="entry name" value="P-loop containing nucleotide triphosphate hydrolases"/>
    <property type="match status" value="1"/>
</dbReference>
<dbReference type="GO" id="GO:0005524">
    <property type="term" value="F:ATP binding"/>
    <property type="evidence" value="ECO:0007669"/>
    <property type="project" value="UniProtKB-KW"/>
</dbReference>
<evidence type="ECO:0000256" key="5">
    <source>
        <dbReference type="ARBA" id="ARBA00022741"/>
    </source>
</evidence>
<dbReference type="EMBL" id="FOJI01000007">
    <property type="protein sequence ID" value="SEW24286.1"/>
    <property type="molecule type" value="Genomic_DNA"/>
</dbReference>
<feature type="transmembrane region" description="Helical" evidence="9">
    <location>
        <begin position="285"/>
        <end position="303"/>
    </location>
</feature>
<evidence type="ECO:0000256" key="6">
    <source>
        <dbReference type="ARBA" id="ARBA00022840"/>
    </source>
</evidence>
<dbReference type="Proteomes" id="UP000199701">
    <property type="component" value="Unassembled WGS sequence"/>
</dbReference>
<organism evidence="12 13">
    <name type="scientific">[Clostridium] fimetarium</name>
    <dbReference type="NCBI Taxonomy" id="99656"/>
    <lineage>
        <taxon>Bacteria</taxon>
        <taxon>Bacillati</taxon>
        <taxon>Bacillota</taxon>
        <taxon>Clostridia</taxon>
        <taxon>Lachnospirales</taxon>
        <taxon>Lachnospiraceae</taxon>
    </lineage>
</organism>
<dbReference type="SUPFAM" id="SSF52540">
    <property type="entry name" value="P-loop containing nucleoside triphosphate hydrolases"/>
    <property type="match status" value="1"/>
</dbReference>
<keyword evidence="8 9" id="KW-0472">Membrane</keyword>
<sequence length="609" mass="67563">MARTGAEMFSGGGPKIHKGTSAEEILSNSKSINKKGTIRRLGKYLFRYKFLMILALTMSFASNVFSLLGPRLSGLAIDNIEGGVGKVAFDKVFYYCGLMAAFYIISSILSYVLSVLMVNISQKIIHKMREDVFGSLMRLPISYFDTHQTGEILSKMSYDIDTVNTSLSTDLVQLCTSLITVVGSFVMMASISTNLLFIFVITIPMSIFITKFIVKKTRPLFRERSASLGRMNGFVEEMIAGQKTLKAYNQENNTIIKFKKKNEDAVMGYYNADYFGSMTGPFVNFINNLSLALITVFGAILYMQSAISLGNISSFVLYSRKFSGPINEAANIMGDFQSALAAAERVFRVIDEPKEAADIFEAKTLTDVLGEVDVKNVDFGYVKGRPILKNLSFHAEPGKLVAIVGTTGAGKTTIINLLMRFYDIDSGNITVDGNNILDVTRDSLRKSYAMVLQDTWLFRGTVFDNIAYGKEHATMEEVVEAAKASKIHNYIIGLPQGYDTILSEEGTNISKGQKQLITIARAMLLDSNMLILDEATSNVDIRTESKIQDAMRRLMKEKTCFVIAHRLSTIQNADEILVVKAGNIVEQGTHTALMGKMGTYYNMYVSQWN</sequence>
<dbReference type="GO" id="GO:0016887">
    <property type="term" value="F:ATP hydrolysis activity"/>
    <property type="evidence" value="ECO:0007669"/>
    <property type="project" value="InterPro"/>
</dbReference>
<protein>
    <submittedName>
        <fullName evidence="12">ATP-binding cassette, subfamily B</fullName>
    </submittedName>
</protein>
<dbReference type="GO" id="GO:0005886">
    <property type="term" value="C:plasma membrane"/>
    <property type="evidence" value="ECO:0007669"/>
    <property type="project" value="UniProtKB-SubCell"/>
</dbReference>
<dbReference type="InterPro" id="IPR027417">
    <property type="entry name" value="P-loop_NTPase"/>
</dbReference>
<evidence type="ECO:0000256" key="3">
    <source>
        <dbReference type="ARBA" id="ARBA00022475"/>
    </source>
</evidence>
<dbReference type="SUPFAM" id="SSF90123">
    <property type="entry name" value="ABC transporter transmembrane region"/>
    <property type="match status" value="1"/>
</dbReference>
<dbReference type="InterPro" id="IPR011527">
    <property type="entry name" value="ABC1_TM_dom"/>
</dbReference>
<keyword evidence="2" id="KW-0813">Transport</keyword>
<dbReference type="Pfam" id="PF00005">
    <property type="entry name" value="ABC_tran"/>
    <property type="match status" value="1"/>
</dbReference>
<dbReference type="InterPro" id="IPR036640">
    <property type="entry name" value="ABC1_TM_sf"/>
</dbReference>
<dbReference type="PANTHER" id="PTHR43394">
    <property type="entry name" value="ATP-DEPENDENT PERMEASE MDL1, MITOCHONDRIAL"/>
    <property type="match status" value="1"/>
</dbReference>
<feature type="transmembrane region" description="Helical" evidence="9">
    <location>
        <begin position="50"/>
        <end position="72"/>
    </location>
</feature>
<dbReference type="RefSeq" id="WP_242941016.1">
    <property type="nucleotide sequence ID" value="NZ_FOJI01000007.1"/>
</dbReference>
<evidence type="ECO:0000313" key="12">
    <source>
        <dbReference type="EMBL" id="SEW24286.1"/>
    </source>
</evidence>
<feature type="transmembrane region" description="Helical" evidence="9">
    <location>
        <begin position="195"/>
        <end position="214"/>
    </location>
</feature>
<dbReference type="CDD" id="cd18547">
    <property type="entry name" value="ABC_6TM_Tm288_like"/>
    <property type="match status" value="1"/>
</dbReference>
<dbReference type="PROSITE" id="PS00211">
    <property type="entry name" value="ABC_TRANSPORTER_1"/>
    <property type="match status" value="1"/>
</dbReference>
<dbReference type="InterPro" id="IPR003593">
    <property type="entry name" value="AAA+_ATPase"/>
</dbReference>
<dbReference type="GO" id="GO:0015421">
    <property type="term" value="F:ABC-type oligopeptide transporter activity"/>
    <property type="evidence" value="ECO:0007669"/>
    <property type="project" value="TreeGrafter"/>
</dbReference>
<keyword evidence="7 9" id="KW-1133">Transmembrane helix</keyword>
<keyword evidence="5" id="KW-0547">Nucleotide-binding</keyword>
<dbReference type="Pfam" id="PF00664">
    <property type="entry name" value="ABC_membrane"/>
    <property type="match status" value="1"/>
</dbReference>
<dbReference type="PROSITE" id="PS50893">
    <property type="entry name" value="ABC_TRANSPORTER_2"/>
    <property type="match status" value="1"/>
</dbReference>
<name>A0A1I0QBL2_9FIRM</name>
<reference evidence="12 13" key="1">
    <citation type="submission" date="2016-10" db="EMBL/GenBank/DDBJ databases">
        <authorList>
            <person name="de Groot N.N."/>
        </authorList>
    </citation>
    <scope>NUCLEOTIDE SEQUENCE [LARGE SCALE GENOMIC DNA]</scope>
    <source>
        <strain evidence="12 13">DSM 9179</strain>
    </source>
</reference>
<dbReference type="Gene3D" id="1.20.1560.10">
    <property type="entry name" value="ABC transporter type 1, transmembrane domain"/>
    <property type="match status" value="1"/>
</dbReference>
<keyword evidence="4 9" id="KW-0812">Transmembrane</keyword>
<evidence type="ECO:0000256" key="9">
    <source>
        <dbReference type="SAM" id="Phobius"/>
    </source>
</evidence>
<evidence type="ECO:0000256" key="8">
    <source>
        <dbReference type="ARBA" id="ARBA00023136"/>
    </source>
</evidence>
<dbReference type="FunFam" id="3.40.50.300:FF:000287">
    <property type="entry name" value="Multidrug ABC transporter ATP-binding protein"/>
    <property type="match status" value="1"/>
</dbReference>
<evidence type="ECO:0000256" key="1">
    <source>
        <dbReference type="ARBA" id="ARBA00004651"/>
    </source>
</evidence>
<feature type="domain" description="ABC transmembrane type-1" evidence="11">
    <location>
        <begin position="53"/>
        <end position="338"/>
    </location>
</feature>
<dbReference type="SMART" id="SM00382">
    <property type="entry name" value="AAA"/>
    <property type="match status" value="1"/>
</dbReference>
<evidence type="ECO:0000256" key="2">
    <source>
        <dbReference type="ARBA" id="ARBA00022448"/>
    </source>
</evidence>
<feature type="transmembrane region" description="Helical" evidence="9">
    <location>
        <begin position="92"/>
        <end position="120"/>
    </location>
</feature>
<dbReference type="InterPro" id="IPR039421">
    <property type="entry name" value="Type_1_exporter"/>
</dbReference>
<dbReference type="InterPro" id="IPR017871">
    <property type="entry name" value="ABC_transporter-like_CS"/>
</dbReference>
<dbReference type="PANTHER" id="PTHR43394:SF1">
    <property type="entry name" value="ATP-BINDING CASSETTE SUB-FAMILY B MEMBER 10, MITOCHONDRIAL"/>
    <property type="match status" value="1"/>
</dbReference>
<evidence type="ECO:0000256" key="4">
    <source>
        <dbReference type="ARBA" id="ARBA00022692"/>
    </source>
</evidence>